<feature type="region of interest" description="Disordered" evidence="1">
    <location>
        <begin position="521"/>
        <end position="594"/>
    </location>
</feature>
<feature type="compositionally biased region" description="Acidic residues" evidence="1">
    <location>
        <begin position="120"/>
        <end position="138"/>
    </location>
</feature>
<feature type="region of interest" description="Disordered" evidence="1">
    <location>
        <begin position="320"/>
        <end position="388"/>
    </location>
</feature>
<feature type="compositionally biased region" description="Polar residues" evidence="1">
    <location>
        <begin position="97"/>
        <end position="110"/>
    </location>
</feature>
<protein>
    <submittedName>
        <fullName evidence="2">Reticulocyte-binding protein 2-like protein a</fullName>
    </submittedName>
</protein>
<dbReference type="Proteomes" id="UP001219518">
    <property type="component" value="Unassembled WGS sequence"/>
</dbReference>
<sequence>MSQNSAPFCPQQVDALRALNAAMFALRVADGDGGGGSEGRSGRAHPVPTWVHVAHEVGAAESHAQTQTKFFASLMANFECTRAQDQDPDDDHDEEYTSSSEDVTHTGTGSQDDRGTAVSDGDDEGTEEEDDDDDEEHADSDHFEDADNDLASPRPSVAPRYQFQHLSPTVKCAAVPLVHPDQRVSKRCPPVKAEAGAGVRRAVVARIGAGDVGGTDDEDDYDEDSDDEALPEDIEVPREPRDPRHLGRSQSTHARPEHPGQGALPGSRSVSDLRHREATFTVRSPRTRCQDGAGTAQRDRDDQPLSVGRVRTALLHLKSFIAPQADGQGDEAAAPGARPADHRQARVEEHEQWFRLKRQQEERRRREAQLVREEQERREREEQERLLQKEIDQDINFSSWRQYRASARGCRTDSLDAQKKSEMLIRARREEEERRRQEEREREESAKREEARRERASAAYRKWLEEKKRALKEKLMREEEARLKRERSAERRREQAEEAFQKWREKQRPCSQEIVFLNPEPWVDIVPPPPEGATTPRRKKSRKNRSRSRCRRCRSQKILQSAERLSRPATCPRADATGTTGRCTHAPKRPASERRLRFADPPERSRNRPVIQNVTSMFCRVDKQRDALYEMFRINT</sequence>
<feature type="compositionally biased region" description="Basic and acidic residues" evidence="1">
    <location>
        <begin position="235"/>
        <end position="245"/>
    </location>
</feature>
<gene>
    <name evidence="2" type="ORF">KUF71_020704</name>
</gene>
<dbReference type="AlphaFoldDB" id="A0AAE1L996"/>
<feature type="compositionally biased region" description="Basic and acidic residues" evidence="1">
    <location>
        <begin position="339"/>
        <end position="388"/>
    </location>
</feature>
<feature type="region of interest" description="Disordered" evidence="1">
    <location>
        <begin position="174"/>
        <end position="307"/>
    </location>
</feature>
<feature type="region of interest" description="Disordered" evidence="1">
    <location>
        <begin position="83"/>
        <end position="162"/>
    </location>
</feature>
<proteinExistence type="predicted"/>
<dbReference type="EMBL" id="JAHWGI010000219">
    <property type="protein sequence ID" value="KAK3911000.1"/>
    <property type="molecule type" value="Genomic_DNA"/>
</dbReference>
<evidence type="ECO:0000256" key="1">
    <source>
        <dbReference type="SAM" id="MobiDB-lite"/>
    </source>
</evidence>
<feature type="compositionally biased region" description="Basic residues" evidence="1">
    <location>
        <begin position="536"/>
        <end position="555"/>
    </location>
</feature>
<reference evidence="2" key="2">
    <citation type="journal article" date="2023" name="BMC Genomics">
        <title>Pest status, molecular evolution, and epigenetic factors derived from the genome assembly of Frankliniella fusca, a thysanopteran phytovirus vector.</title>
        <authorList>
            <person name="Catto M.A."/>
            <person name="Labadie P.E."/>
            <person name="Jacobson A.L."/>
            <person name="Kennedy G.G."/>
            <person name="Srinivasan R."/>
            <person name="Hunt B.G."/>
        </authorList>
    </citation>
    <scope>NUCLEOTIDE SEQUENCE</scope>
    <source>
        <strain evidence="2">PL_HMW_Pooled</strain>
    </source>
</reference>
<keyword evidence="3" id="KW-1185">Reference proteome</keyword>
<reference evidence="2" key="1">
    <citation type="submission" date="2021-07" db="EMBL/GenBank/DDBJ databases">
        <authorList>
            <person name="Catto M.A."/>
            <person name="Jacobson A."/>
            <person name="Kennedy G."/>
            <person name="Labadie P."/>
            <person name="Hunt B.G."/>
            <person name="Srinivasan R."/>
        </authorList>
    </citation>
    <scope>NUCLEOTIDE SEQUENCE</scope>
    <source>
        <strain evidence="2">PL_HMW_Pooled</strain>
        <tissue evidence="2">Head</tissue>
    </source>
</reference>
<feature type="compositionally biased region" description="Basic and acidic residues" evidence="1">
    <location>
        <begin position="410"/>
        <end position="457"/>
    </location>
</feature>
<accession>A0AAE1L996</accession>
<feature type="compositionally biased region" description="Acidic residues" evidence="1">
    <location>
        <begin position="86"/>
        <end position="96"/>
    </location>
</feature>
<feature type="region of interest" description="Disordered" evidence="1">
    <location>
        <begin position="408"/>
        <end position="457"/>
    </location>
</feature>
<organism evidence="2 3">
    <name type="scientific">Frankliniella fusca</name>
    <dbReference type="NCBI Taxonomy" id="407009"/>
    <lineage>
        <taxon>Eukaryota</taxon>
        <taxon>Metazoa</taxon>
        <taxon>Ecdysozoa</taxon>
        <taxon>Arthropoda</taxon>
        <taxon>Hexapoda</taxon>
        <taxon>Insecta</taxon>
        <taxon>Pterygota</taxon>
        <taxon>Neoptera</taxon>
        <taxon>Paraneoptera</taxon>
        <taxon>Thysanoptera</taxon>
        <taxon>Terebrantia</taxon>
        <taxon>Thripoidea</taxon>
        <taxon>Thripidae</taxon>
        <taxon>Frankliniella</taxon>
    </lineage>
</organism>
<evidence type="ECO:0000313" key="2">
    <source>
        <dbReference type="EMBL" id="KAK3911000.1"/>
    </source>
</evidence>
<feature type="compositionally biased region" description="Acidic residues" evidence="1">
    <location>
        <begin position="214"/>
        <end position="234"/>
    </location>
</feature>
<feature type="compositionally biased region" description="Low complexity" evidence="1">
    <location>
        <begin position="191"/>
        <end position="209"/>
    </location>
</feature>
<evidence type="ECO:0000313" key="3">
    <source>
        <dbReference type="Proteomes" id="UP001219518"/>
    </source>
</evidence>
<comment type="caution">
    <text evidence="2">The sequence shown here is derived from an EMBL/GenBank/DDBJ whole genome shotgun (WGS) entry which is preliminary data.</text>
</comment>
<name>A0AAE1L996_9NEOP</name>